<evidence type="ECO:0000313" key="1">
    <source>
        <dbReference type="EMBL" id="MBZ6156246.1"/>
    </source>
</evidence>
<proteinExistence type="predicted"/>
<protein>
    <submittedName>
        <fullName evidence="1">Uncharacterized protein</fullName>
    </submittedName>
</protein>
<evidence type="ECO:0000313" key="2">
    <source>
        <dbReference type="Proteomes" id="UP000758701"/>
    </source>
</evidence>
<organism evidence="1 2">
    <name type="scientific">Streptomyces olivaceus</name>
    <dbReference type="NCBI Taxonomy" id="47716"/>
    <lineage>
        <taxon>Bacteria</taxon>
        <taxon>Bacillati</taxon>
        <taxon>Actinomycetota</taxon>
        <taxon>Actinomycetes</taxon>
        <taxon>Kitasatosporales</taxon>
        <taxon>Streptomycetaceae</taxon>
        <taxon>Streptomyces</taxon>
    </lineage>
</organism>
<sequence>MPDDLYQRYMDALTTYRDHRAACTDPRCSGAGRCPDGERLWTEFTRRQDAHMRRIRNRRNTP</sequence>
<accession>A0ABS7WE67</accession>
<reference evidence="1 2" key="1">
    <citation type="submission" date="2021-06" db="EMBL/GenBank/DDBJ databases">
        <title>Ecological speciation of a Streptomyces species isolated from different habitats and geographic origins.</title>
        <authorList>
            <person name="Wang J."/>
        </authorList>
    </citation>
    <scope>NUCLEOTIDE SEQUENCE [LARGE SCALE GENOMIC DNA]</scope>
    <source>
        <strain evidence="1 2">FXJ8.012</strain>
    </source>
</reference>
<dbReference type="RefSeq" id="WP_224310458.1">
    <property type="nucleotide sequence ID" value="NZ_JAHSST010000031.1"/>
</dbReference>
<dbReference type="EMBL" id="JAHSTP010000025">
    <property type="protein sequence ID" value="MBZ6156246.1"/>
    <property type="molecule type" value="Genomic_DNA"/>
</dbReference>
<gene>
    <name evidence="1" type="ORF">KVH32_34580</name>
</gene>
<dbReference type="Proteomes" id="UP000758701">
    <property type="component" value="Unassembled WGS sequence"/>
</dbReference>
<keyword evidence="2" id="KW-1185">Reference proteome</keyword>
<comment type="caution">
    <text evidence="1">The sequence shown here is derived from an EMBL/GenBank/DDBJ whole genome shotgun (WGS) entry which is preliminary data.</text>
</comment>
<name>A0ABS7WE67_STROV</name>